<evidence type="ECO:0000256" key="2">
    <source>
        <dbReference type="ARBA" id="ARBA00012758"/>
    </source>
</evidence>
<dbReference type="Pfam" id="PF00251">
    <property type="entry name" value="Glyco_hydro_32N"/>
    <property type="match status" value="2"/>
</dbReference>
<comment type="similarity">
    <text evidence="1">Belongs to the glycosyl hydrolase 32 family.</text>
</comment>
<proteinExistence type="inferred from homology"/>
<dbReference type="Gene3D" id="2.115.10.20">
    <property type="entry name" value="Glycosyl hydrolase domain, family 43"/>
    <property type="match status" value="2"/>
</dbReference>
<dbReference type="InterPro" id="IPR006232">
    <property type="entry name" value="Suc6P_hydrolase"/>
</dbReference>
<dbReference type="GO" id="GO:0005975">
    <property type="term" value="P:carbohydrate metabolic process"/>
    <property type="evidence" value="ECO:0007669"/>
    <property type="project" value="InterPro"/>
</dbReference>
<dbReference type="EMBL" id="OV170232">
    <property type="protein sequence ID" value="CAH0717461.1"/>
    <property type="molecule type" value="Genomic_DNA"/>
</dbReference>
<feature type="domain" description="Glycosyl hydrolase family 32 N-terminal" evidence="5">
    <location>
        <begin position="32"/>
        <end position="337"/>
    </location>
</feature>
<evidence type="ECO:0000256" key="1">
    <source>
        <dbReference type="ARBA" id="ARBA00009902"/>
    </source>
</evidence>
<keyword evidence="3" id="KW-0378">Hydrolase</keyword>
<feature type="non-terminal residue" evidence="7">
    <location>
        <position position="916"/>
    </location>
</feature>
<dbReference type="AlphaFoldDB" id="A0A8J9Y7D6"/>
<feature type="domain" description="Glycosyl hydrolase family 32 N-terminal" evidence="5">
    <location>
        <begin position="509"/>
        <end position="814"/>
    </location>
</feature>
<evidence type="ECO:0000256" key="3">
    <source>
        <dbReference type="ARBA" id="ARBA00022801"/>
    </source>
</evidence>
<evidence type="ECO:0000313" key="7">
    <source>
        <dbReference type="EMBL" id="CAH0717461.1"/>
    </source>
</evidence>
<accession>A0A8J9Y7D6</accession>
<dbReference type="SMART" id="SM00640">
    <property type="entry name" value="Glyco_32"/>
    <property type="match status" value="2"/>
</dbReference>
<evidence type="ECO:0000313" key="8">
    <source>
        <dbReference type="Proteomes" id="UP000838878"/>
    </source>
</evidence>
<keyword evidence="4" id="KW-0326">Glycosidase</keyword>
<evidence type="ECO:0000259" key="5">
    <source>
        <dbReference type="Pfam" id="PF00251"/>
    </source>
</evidence>
<feature type="domain" description="Glycosyl hydrolase family 32 C-terminal" evidence="6">
    <location>
        <begin position="365"/>
        <end position="475"/>
    </location>
</feature>
<dbReference type="NCBIfam" id="TIGR01322">
    <property type="entry name" value="scrB_fam"/>
    <property type="match status" value="2"/>
</dbReference>
<dbReference type="PANTHER" id="PTHR43101">
    <property type="entry name" value="BETA-FRUCTOSIDASE"/>
    <property type="match status" value="1"/>
</dbReference>
<evidence type="ECO:0000256" key="4">
    <source>
        <dbReference type="ARBA" id="ARBA00023295"/>
    </source>
</evidence>
<dbReference type="InterPro" id="IPR001362">
    <property type="entry name" value="Glyco_hydro_32"/>
</dbReference>
<reference evidence="7" key="1">
    <citation type="submission" date="2021-12" db="EMBL/GenBank/DDBJ databases">
        <authorList>
            <person name="Martin H S."/>
        </authorList>
    </citation>
    <scope>NUCLEOTIDE SEQUENCE</scope>
</reference>
<dbReference type="InterPro" id="IPR013320">
    <property type="entry name" value="ConA-like_dom_sf"/>
</dbReference>
<dbReference type="InterPro" id="IPR023296">
    <property type="entry name" value="Glyco_hydro_beta-prop_sf"/>
</dbReference>
<evidence type="ECO:0000259" key="6">
    <source>
        <dbReference type="Pfam" id="PF08244"/>
    </source>
</evidence>
<dbReference type="CDD" id="cd18623">
    <property type="entry name" value="GH32_ScrB-like"/>
    <property type="match status" value="2"/>
</dbReference>
<sequence length="916" mass="104458">MLGRLKSPNIMVVQKSSTKSTQINDRYYPRYHLAPPFGWMNDPNGFCYFKKEYHLFYQYNPESSLEPGIAHWGHAKSKDLVSWEHLPIAMYPDQSYDKSGVFSGSAIVENNTMYLYYTGNVNHPGENPDHEQRQALAISTDGITVKKYEKNPIIIGEEHQPNLRDPKVWKHGGTYYMVLGNSFNNDTLGRVLLYASDDKISWKQVSILDESDGYLGFMWECPDFFELDGHFILLFSPQGMRPEGNKYRNLYQTGYIVGDFDYSTKIFKPIKKFQELDHGHDFYATQTILDSKGRRIVIAWMDMWEQNYPEGPDGFTGQMTIPRILSLTKDGRLVQRPLPEMKSAQGRTIYSGKSSGGIVVLLENNAAEINIKASRKQNISLTIEPQISDSDVNNRSAVTISYDAQSGIVSLDRGGEDGVRSTEWKPRSMLEISIYVDASSVEIIYGIGEVTFSSRFFPDGPLQVRLSEKSTVANLRVTQLRRTIIPASISQRHETTNAQINDRYYPRYHLAPPFGWMNDPNGFCYFKKEYHLFYQYNPESSLEPGIAHWGHAKSKDLVSWEHLPIAMYPDQSYDKSGVFSGSAIVENNTMYLYYTGNVNHPGENPDHEQRQALAISTDGITVKKYEKNPIIIGEEHQPNLRDPKVWKHGGTYYMVLGNSFNNDTLGRVLLYASDDKISWKQVSILDESDGYLGFMWECPDFFELDGHFILLFSPQGMRPEGNKYRNLYQTGYIVGDFDYSTKIFKPIKKFQELDHGHDFYATQTILDRKGRRIVIAWMDMWEQNYPEGPDGFTGQMTIPRILSLTKDGRLIQRPLPEMKSAQGRTIYKGKSSGDTVILLEDNAAEINIKASRKQNISITIEPQTSDSDVNNRSAVTISYDAQSGIVSLDRGGEDGVRSTEWKPRTDFSLMARSKSA</sequence>
<dbReference type="PROSITE" id="PS00609">
    <property type="entry name" value="GLYCOSYL_HYDROL_F32"/>
    <property type="match status" value="2"/>
</dbReference>
<dbReference type="GO" id="GO:0005737">
    <property type="term" value="C:cytoplasm"/>
    <property type="evidence" value="ECO:0007669"/>
    <property type="project" value="InterPro"/>
</dbReference>
<dbReference type="PANTHER" id="PTHR43101:SF1">
    <property type="entry name" value="BETA-FRUCTOSIDASE"/>
    <property type="match status" value="1"/>
</dbReference>
<protein>
    <recommendedName>
        <fullName evidence="2">beta-fructofuranosidase</fullName>
        <ecNumber evidence="2">3.2.1.26</ecNumber>
    </recommendedName>
</protein>
<gene>
    <name evidence="7" type="ORF">BINO364_LOCUS4063</name>
</gene>
<dbReference type="OrthoDB" id="202537at2759"/>
<name>A0A8J9Y7D6_9NEOP</name>
<dbReference type="Gene3D" id="2.60.120.560">
    <property type="entry name" value="Exo-inulinase, domain 1"/>
    <property type="match status" value="1"/>
</dbReference>
<dbReference type="InterPro" id="IPR018053">
    <property type="entry name" value="Glyco_hydro_32_AS"/>
</dbReference>
<dbReference type="InterPro" id="IPR013189">
    <property type="entry name" value="Glyco_hydro_32_C"/>
</dbReference>
<dbReference type="SUPFAM" id="SSF49899">
    <property type="entry name" value="Concanavalin A-like lectins/glucanases"/>
    <property type="match status" value="1"/>
</dbReference>
<organism evidence="7 8">
    <name type="scientific">Brenthis ino</name>
    <name type="common">lesser marbled fritillary</name>
    <dbReference type="NCBI Taxonomy" id="405034"/>
    <lineage>
        <taxon>Eukaryota</taxon>
        <taxon>Metazoa</taxon>
        <taxon>Ecdysozoa</taxon>
        <taxon>Arthropoda</taxon>
        <taxon>Hexapoda</taxon>
        <taxon>Insecta</taxon>
        <taxon>Pterygota</taxon>
        <taxon>Neoptera</taxon>
        <taxon>Endopterygota</taxon>
        <taxon>Lepidoptera</taxon>
        <taxon>Glossata</taxon>
        <taxon>Ditrysia</taxon>
        <taxon>Papilionoidea</taxon>
        <taxon>Nymphalidae</taxon>
        <taxon>Heliconiinae</taxon>
        <taxon>Argynnini</taxon>
        <taxon>Brenthis</taxon>
    </lineage>
</organism>
<dbReference type="InterPro" id="IPR013148">
    <property type="entry name" value="Glyco_hydro_32_N"/>
</dbReference>
<dbReference type="Proteomes" id="UP000838878">
    <property type="component" value="Chromosome 12"/>
</dbReference>
<dbReference type="InterPro" id="IPR051214">
    <property type="entry name" value="GH32_Enzymes"/>
</dbReference>
<dbReference type="SUPFAM" id="SSF75005">
    <property type="entry name" value="Arabinanase/levansucrase/invertase"/>
    <property type="match status" value="2"/>
</dbReference>
<dbReference type="EC" id="3.2.1.26" evidence="2"/>
<keyword evidence="8" id="KW-1185">Reference proteome</keyword>
<dbReference type="Pfam" id="PF08244">
    <property type="entry name" value="Glyco_hydro_32C"/>
    <property type="match status" value="1"/>
</dbReference>
<dbReference type="GO" id="GO:0004564">
    <property type="term" value="F:beta-fructofuranosidase activity"/>
    <property type="evidence" value="ECO:0007669"/>
    <property type="project" value="UniProtKB-EC"/>
</dbReference>